<keyword evidence="4 13" id="KW-0808">Transferase</keyword>
<dbReference type="Gene3D" id="1.20.5.1930">
    <property type="match status" value="1"/>
</dbReference>
<feature type="coiled-coil region" evidence="9">
    <location>
        <begin position="163"/>
        <end position="192"/>
    </location>
</feature>
<dbReference type="SUPFAM" id="SSF55874">
    <property type="entry name" value="ATPase domain of HSP90 chaperone/DNA topoisomerase II/histidine kinase"/>
    <property type="match status" value="1"/>
</dbReference>
<dbReference type="Gene3D" id="3.30.565.10">
    <property type="entry name" value="Histidine kinase-like ATPase, C-terminal domain"/>
    <property type="match status" value="1"/>
</dbReference>
<dbReference type="EC" id="2.7.13.3" evidence="2"/>
<dbReference type="InterPro" id="IPR003594">
    <property type="entry name" value="HATPase_dom"/>
</dbReference>
<reference evidence="14" key="1">
    <citation type="submission" date="2015-11" db="EMBL/GenBank/DDBJ databases">
        <authorList>
            <consortium name="Cross-ministerial Strategic Innovation Promotion Program (SIP) consortium"/>
            <person name="Tomihama T."/>
            <person name="Ikenaga M."/>
            <person name="Sakai M."/>
            <person name="Okubo T."/>
            <person name="Ikeda S."/>
        </authorList>
    </citation>
    <scope>NUCLEOTIDE SEQUENCE [LARGE SCALE GENOMIC DNA]</scope>
    <source>
        <strain evidence="14">S58</strain>
    </source>
</reference>
<keyword evidence="3" id="KW-0597">Phosphoprotein</keyword>
<keyword evidence="10" id="KW-0472">Membrane</keyword>
<dbReference type="InterPro" id="IPR011712">
    <property type="entry name" value="Sig_transdc_His_kin_sub3_dim/P"/>
</dbReference>
<feature type="domain" description="Histidine kinase/HSP90-like ATPase" evidence="11">
    <location>
        <begin position="323"/>
        <end position="400"/>
    </location>
</feature>
<gene>
    <name evidence="13" type="primary">liaS_4</name>
    <name evidence="13" type="ORF">SsS58_02175</name>
</gene>
<keyword evidence="5" id="KW-0547">Nucleotide-binding</keyword>
<reference evidence="14" key="3">
    <citation type="submission" date="2016-02" db="EMBL/GenBank/DDBJ databases">
        <title>Draft genome of pathogenic Streptomyces sp. in Japan.</title>
        <authorList>
            <person name="Tomihama T."/>
            <person name="Ikenaga M."/>
            <person name="Sakai M."/>
            <person name="Okubo T."/>
            <person name="Ikeda S."/>
        </authorList>
    </citation>
    <scope>NUCLEOTIDE SEQUENCE [LARGE SCALE GENOMIC DNA]</scope>
    <source>
        <strain evidence="14">S58</strain>
    </source>
</reference>
<evidence type="ECO:0000256" key="5">
    <source>
        <dbReference type="ARBA" id="ARBA00022741"/>
    </source>
</evidence>
<comment type="caution">
    <text evidence="13">The sequence shown here is derived from an EMBL/GenBank/DDBJ whole genome shotgun (WGS) entry which is preliminary data.</text>
</comment>
<keyword evidence="8" id="KW-0902">Two-component regulatory system</keyword>
<dbReference type="Pfam" id="PF07730">
    <property type="entry name" value="HisKA_3"/>
    <property type="match status" value="1"/>
</dbReference>
<dbReference type="PANTHER" id="PTHR24421">
    <property type="entry name" value="NITRATE/NITRITE SENSOR PROTEIN NARX-RELATED"/>
    <property type="match status" value="1"/>
</dbReference>
<reference evidence="13 14" key="2">
    <citation type="journal article" date="2016" name="Genome Announc.">
        <title>Draft Genome Sequences of Streptomyces scabiei S58, Streptomyces turgidiscabies T45, and Streptomyces acidiscabies a10, the Pathogens of Potato Common Scab, Isolated in Japan.</title>
        <authorList>
            <person name="Tomihama T."/>
            <person name="Nishi Y."/>
            <person name="Sakai M."/>
            <person name="Ikenaga M."/>
            <person name="Okubo T."/>
            <person name="Ikeda S."/>
        </authorList>
    </citation>
    <scope>NUCLEOTIDE SEQUENCE [LARGE SCALE GENOMIC DNA]</scope>
    <source>
        <strain evidence="13 14">S58</strain>
    </source>
</reference>
<dbReference type="GO" id="GO:0046983">
    <property type="term" value="F:protein dimerization activity"/>
    <property type="evidence" value="ECO:0007669"/>
    <property type="project" value="InterPro"/>
</dbReference>
<evidence type="ECO:0000256" key="1">
    <source>
        <dbReference type="ARBA" id="ARBA00000085"/>
    </source>
</evidence>
<dbReference type="Pfam" id="PF02518">
    <property type="entry name" value="HATPase_c"/>
    <property type="match status" value="1"/>
</dbReference>
<evidence type="ECO:0000256" key="9">
    <source>
        <dbReference type="SAM" id="Coils"/>
    </source>
</evidence>
<evidence type="ECO:0000256" key="10">
    <source>
        <dbReference type="SAM" id="Phobius"/>
    </source>
</evidence>
<name>A0A124C3N1_STRSC</name>
<dbReference type="Proteomes" id="UP000067448">
    <property type="component" value="Unassembled WGS sequence"/>
</dbReference>
<keyword evidence="6 13" id="KW-0418">Kinase</keyword>
<proteinExistence type="predicted"/>
<evidence type="ECO:0000259" key="11">
    <source>
        <dbReference type="Pfam" id="PF02518"/>
    </source>
</evidence>
<feature type="transmembrane region" description="Helical" evidence="10">
    <location>
        <begin position="120"/>
        <end position="137"/>
    </location>
</feature>
<evidence type="ECO:0000256" key="7">
    <source>
        <dbReference type="ARBA" id="ARBA00022840"/>
    </source>
</evidence>
<dbReference type="GO" id="GO:0016020">
    <property type="term" value="C:membrane"/>
    <property type="evidence" value="ECO:0007669"/>
    <property type="project" value="InterPro"/>
</dbReference>
<dbReference type="EMBL" id="BCMM01000008">
    <property type="protein sequence ID" value="GAQ61821.1"/>
    <property type="molecule type" value="Genomic_DNA"/>
</dbReference>
<dbReference type="PANTHER" id="PTHR24421:SF10">
    <property type="entry name" value="NITRATE_NITRITE SENSOR PROTEIN NARQ"/>
    <property type="match status" value="1"/>
</dbReference>
<dbReference type="AlphaFoldDB" id="A0A124C3N1"/>
<keyword evidence="10" id="KW-0812">Transmembrane</keyword>
<keyword evidence="7" id="KW-0067">ATP-binding</keyword>
<evidence type="ECO:0000313" key="14">
    <source>
        <dbReference type="Proteomes" id="UP000067448"/>
    </source>
</evidence>
<feature type="transmembrane region" description="Helical" evidence="10">
    <location>
        <begin position="144"/>
        <end position="164"/>
    </location>
</feature>
<dbReference type="GO" id="GO:0005524">
    <property type="term" value="F:ATP binding"/>
    <property type="evidence" value="ECO:0007669"/>
    <property type="project" value="UniProtKB-KW"/>
</dbReference>
<evidence type="ECO:0000256" key="6">
    <source>
        <dbReference type="ARBA" id="ARBA00022777"/>
    </source>
</evidence>
<sequence>MDLEVLLGRRFRPGRQDVLPAVALFALGTFLYVGGWYPFFRDVHTLALWHVSAPWRLIPLGCACAAVLVRRQLPMPALGAGLLCCAVDVMVGFSISMLLVVSELLYSATLHASRRASRGLIRAVIALVVTATTVLFYSVQEWQVVVLIFLLMLTILFVPVWWAMTIRQEREQVEAERMRAEQQATIAELDRRTTVSEERGRMARDLHDVIAGHLSAIAIQSDAVGSMRGDSQDVTQVLRSIRKNSVDALTEMRAMIELLRGQNTEEQQVSQTAPARLADLGVLLDSARATGLDITVVVGDPDRGEGRLTECLPADLPASVDLAAYRIVQEALTNVTKHAPGSRARVALRAEGGDLHVEVTNELADTGEAPLPGSGNGLLNMRERAAVIGGTVSVRATGACWLVHAILPLGTNSPLGAEREHGY</sequence>
<dbReference type="GO" id="GO:0000155">
    <property type="term" value="F:phosphorelay sensor kinase activity"/>
    <property type="evidence" value="ECO:0007669"/>
    <property type="project" value="InterPro"/>
</dbReference>
<organism evidence="13 14">
    <name type="scientific">Streptomyces scabiei</name>
    <dbReference type="NCBI Taxonomy" id="1930"/>
    <lineage>
        <taxon>Bacteria</taxon>
        <taxon>Bacillati</taxon>
        <taxon>Actinomycetota</taxon>
        <taxon>Actinomycetes</taxon>
        <taxon>Kitasatosporales</taxon>
        <taxon>Streptomycetaceae</taxon>
        <taxon>Streptomyces</taxon>
    </lineage>
</organism>
<evidence type="ECO:0000313" key="13">
    <source>
        <dbReference type="EMBL" id="GAQ61821.1"/>
    </source>
</evidence>
<evidence type="ECO:0000256" key="3">
    <source>
        <dbReference type="ARBA" id="ARBA00022553"/>
    </source>
</evidence>
<feature type="transmembrane region" description="Helical" evidence="10">
    <location>
        <begin position="80"/>
        <end position="100"/>
    </location>
</feature>
<comment type="catalytic activity">
    <reaction evidence="1">
        <text>ATP + protein L-histidine = ADP + protein N-phospho-L-histidine.</text>
        <dbReference type="EC" id="2.7.13.3"/>
    </reaction>
</comment>
<evidence type="ECO:0000256" key="4">
    <source>
        <dbReference type="ARBA" id="ARBA00022679"/>
    </source>
</evidence>
<keyword evidence="10" id="KW-1133">Transmembrane helix</keyword>
<feature type="transmembrane region" description="Helical" evidence="10">
    <location>
        <begin position="21"/>
        <end position="40"/>
    </location>
</feature>
<protein>
    <recommendedName>
        <fullName evidence="2">histidine kinase</fullName>
        <ecNumber evidence="2">2.7.13.3</ecNumber>
    </recommendedName>
</protein>
<feature type="domain" description="Signal transduction histidine kinase subgroup 3 dimerisation and phosphoacceptor" evidence="12">
    <location>
        <begin position="198"/>
        <end position="261"/>
    </location>
</feature>
<evidence type="ECO:0000256" key="2">
    <source>
        <dbReference type="ARBA" id="ARBA00012438"/>
    </source>
</evidence>
<keyword evidence="9" id="KW-0175">Coiled coil</keyword>
<evidence type="ECO:0000259" key="12">
    <source>
        <dbReference type="Pfam" id="PF07730"/>
    </source>
</evidence>
<dbReference type="InterPro" id="IPR050482">
    <property type="entry name" value="Sensor_HK_TwoCompSys"/>
</dbReference>
<evidence type="ECO:0000256" key="8">
    <source>
        <dbReference type="ARBA" id="ARBA00023012"/>
    </source>
</evidence>
<dbReference type="InterPro" id="IPR036890">
    <property type="entry name" value="HATPase_C_sf"/>
</dbReference>
<dbReference type="CDD" id="cd16917">
    <property type="entry name" value="HATPase_UhpB-NarQ-NarX-like"/>
    <property type="match status" value="1"/>
</dbReference>
<accession>A0A124C3N1</accession>